<evidence type="ECO:0000313" key="3">
    <source>
        <dbReference type="Proteomes" id="UP000256345"/>
    </source>
</evidence>
<proteinExistence type="predicted"/>
<evidence type="ECO:0000256" key="1">
    <source>
        <dbReference type="SAM" id="SignalP"/>
    </source>
</evidence>
<evidence type="ECO:0000313" key="2">
    <source>
        <dbReference type="EMBL" id="REG14168.1"/>
    </source>
</evidence>
<gene>
    <name evidence="2" type="ORF">ATI61_1482</name>
</gene>
<organism evidence="2 3">
    <name type="scientific">Archangium gephyra</name>
    <dbReference type="NCBI Taxonomy" id="48"/>
    <lineage>
        <taxon>Bacteria</taxon>
        <taxon>Pseudomonadati</taxon>
        <taxon>Myxococcota</taxon>
        <taxon>Myxococcia</taxon>
        <taxon>Myxococcales</taxon>
        <taxon>Cystobacterineae</taxon>
        <taxon>Archangiaceae</taxon>
        <taxon>Archangium</taxon>
    </lineage>
</organism>
<dbReference type="PROSITE" id="PS51257">
    <property type="entry name" value="PROKAR_LIPOPROTEIN"/>
    <property type="match status" value="1"/>
</dbReference>
<dbReference type="Proteomes" id="UP000256345">
    <property type="component" value="Unassembled WGS sequence"/>
</dbReference>
<keyword evidence="1" id="KW-0732">Signal</keyword>
<reference evidence="2 3" key="1">
    <citation type="submission" date="2018-08" db="EMBL/GenBank/DDBJ databases">
        <title>Genomic Encyclopedia of Archaeal and Bacterial Type Strains, Phase II (KMG-II): from individual species to whole genera.</title>
        <authorList>
            <person name="Goeker M."/>
        </authorList>
    </citation>
    <scope>NUCLEOTIDE SEQUENCE [LARGE SCALE GENOMIC DNA]</scope>
    <source>
        <strain evidence="2 3">DSM 2261</strain>
    </source>
</reference>
<feature type="signal peptide" evidence="1">
    <location>
        <begin position="1"/>
        <end position="24"/>
    </location>
</feature>
<accession>A0ABX9JK10</accession>
<protein>
    <recommendedName>
        <fullName evidence="4">Lipoprotein</fullName>
    </recommendedName>
</protein>
<dbReference type="EMBL" id="QUMU01000048">
    <property type="protein sequence ID" value="REG14168.1"/>
    <property type="molecule type" value="Genomic_DNA"/>
</dbReference>
<keyword evidence="3" id="KW-1185">Reference proteome</keyword>
<dbReference type="RefSeq" id="WP_047861153.1">
    <property type="nucleotide sequence ID" value="NZ_CP011509.1"/>
</dbReference>
<sequence>MRNVKNGLRSLVAVSALMAVGCGAPEQEATGPADVGSLEAKVQVPCDTWVPSSGYLTSSSGVTAYDFEKQTACAGSSIMFVYVEAVLSACFGGDCPYIEIVGKNGGQVYDVSGNPLPTPYRFTSTNPGKYLAIEDTSVRVRVYRPSWTTVTSAQARIQLLSW</sequence>
<evidence type="ECO:0008006" key="4">
    <source>
        <dbReference type="Google" id="ProtNLM"/>
    </source>
</evidence>
<feature type="chain" id="PRO_5046013262" description="Lipoprotein" evidence="1">
    <location>
        <begin position="25"/>
        <end position="162"/>
    </location>
</feature>
<comment type="caution">
    <text evidence="2">The sequence shown here is derived from an EMBL/GenBank/DDBJ whole genome shotgun (WGS) entry which is preliminary data.</text>
</comment>
<name>A0ABX9JK10_9BACT</name>